<comment type="caution">
    <text evidence="3">The sequence shown here is derived from an EMBL/GenBank/DDBJ whole genome shotgun (WGS) entry which is preliminary data.</text>
</comment>
<evidence type="ECO:0000256" key="1">
    <source>
        <dbReference type="SAM" id="Coils"/>
    </source>
</evidence>
<protein>
    <submittedName>
        <fullName evidence="3">Uncharacterized protein</fullName>
    </submittedName>
</protein>
<gene>
    <name evidence="3" type="ORF">A3F25_01010</name>
</gene>
<name>A0A1F8G181_9BACT</name>
<dbReference type="STRING" id="1802689.A3F25_01010"/>
<feature type="compositionally biased region" description="Polar residues" evidence="2">
    <location>
        <begin position="200"/>
        <end position="216"/>
    </location>
</feature>
<organism evidence="3 4">
    <name type="scientific">Candidatus Yanofskybacteria bacterium RIFCSPHIGHO2_12_FULL_45_19b</name>
    <dbReference type="NCBI Taxonomy" id="1802689"/>
    <lineage>
        <taxon>Bacteria</taxon>
        <taxon>Candidatus Yanofskyibacteriota</taxon>
    </lineage>
</organism>
<evidence type="ECO:0000256" key="2">
    <source>
        <dbReference type="SAM" id="MobiDB-lite"/>
    </source>
</evidence>
<proteinExistence type="predicted"/>
<feature type="coiled-coil region" evidence="1">
    <location>
        <begin position="127"/>
        <end position="188"/>
    </location>
</feature>
<reference evidence="3 4" key="1">
    <citation type="journal article" date="2016" name="Nat. Commun.">
        <title>Thousands of microbial genomes shed light on interconnected biogeochemical processes in an aquifer system.</title>
        <authorList>
            <person name="Anantharaman K."/>
            <person name="Brown C.T."/>
            <person name="Hug L.A."/>
            <person name="Sharon I."/>
            <person name="Castelle C.J."/>
            <person name="Probst A.J."/>
            <person name="Thomas B.C."/>
            <person name="Singh A."/>
            <person name="Wilkins M.J."/>
            <person name="Karaoz U."/>
            <person name="Brodie E.L."/>
            <person name="Williams K.H."/>
            <person name="Hubbard S.S."/>
            <person name="Banfield J.F."/>
        </authorList>
    </citation>
    <scope>NUCLEOTIDE SEQUENCE [LARGE SCALE GENOMIC DNA]</scope>
</reference>
<keyword evidence="1" id="KW-0175">Coiled coil</keyword>
<accession>A0A1F8G181</accession>
<evidence type="ECO:0000313" key="4">
    <source>
        <dbReference type="Proteomes" id="UP000177478"/>
    </source>
</evidence>
<dbReference type="EMBL" id="MGKD01000023">
    <property type="protein sequence ID" value="OGN19097.1"/>
    <property type="molecule type" value="Genomic_DNA"/>
</dbReference>
<sequence>MPESAPKFTVEKPKKAVVETAPVIELSKQEATASRLAVDLFRPEEEKLSPAKLRSHTNERRLRMISRAACTALALVAVFAGMESAQAQDKQSKWQRIQKGLEIGMQLKGGFDEAKRQRLYFEHERDISQLQLNSNQLVQEIQSLDNLYLDKRAMFEEQAQRMREEKQLDLLKENQKEQRNLRNQYLNRKQQLQHGPMLVNSKTGKPLTNQPSQDANRQATQIINAVFREDSLRLNNDPINSIGRGLGSFGGLGNIGIGGSGGGRYGGGDLRGKKIGL</sequence>
<feature type="region of interest" description="Disordered" evidence="2">
    <location>
        <begin position="188"/>
        <end position="216"/>
    </location>
</feature>
<dbReference type="Proteomes" id="UP000177478">
    <property type="component" value="Unassembled WGS sequence"/>
</dbReference>
<evidence type="ECO:0000313" key="3">
    <source>
        <dbReference type="EMBL" id="OGN19097.1"/>
    </source>
</evidence>
<dbReference type="AlphaFoldDB" id="A0A1F8G181"/>